<keyword evidence="1" id="KW-0812">Transmembrane</keyword>
<dbReference type="Gene3D" id="3.40.50.300">
    <property type="entry name" value="P-loop containing nucleotide triphosphate hydrolases"/>
    <property type="match status" value="1"/>
</dbReference>
<dbReference type="PANTHER" id="PTHR36168">
    <property type="entry name" value="CHROMOSOME 1, WHOLE GENOME SHOTGUN SEQUENCE"/>
    <property type="match status" value="1"/>
</dbReference>
<dbReference type="RefSeq" id="XP_014566202.1">
    <property type="nucleotide sequence ID" value="XM_014710716.1"/>
</dbReference>
<keyword evidence="1" id="KW-1133">Transmembrane helix</keyword>
<dbReference type="eggNOG" id="ENOG502QTW2">
    <property type="taxonomic scope" value="Eukaryota"/>
</dbReference>
<reference evidence="4 5" key="2">
    <citation type="journal article" date="2012" name="Open Biol.">
        <title>Characteristics of nucleosomes and linker DNA regions on the genome of the basidiomycete Mixia osmundae revealed by mono- and dinucleosome mapping.</title>
        <authorList>
            <person name="Nishida H."/>
            <person name="Kondo S."/>
            <person name="Matsumoto T."/>
            <person name="Suzuki Y."/>
            <person name="Yoshikawa H."/>
            <person name="Taylor T.D."/>
            <person name="Sugiyama J."/>
        </authorList>
    </citation>
    <scope>NUCLEOTIDE SEQUENCE [LARGE SCALE GENOMIC DNA]</scope>
    <source>
        <strain evidence="5">CBS 9802 / IAM 14324 / JCM 22182 / KY 12970</strain>
    </source>
</reference>
<dbReference type="PANTHER" id="PTHR36168:SF1">
    <property type="entry name" value="ORC1-LIKE AAA ATPASE DOMAIN-CONTAINING PROTEIN"/>
    <property type="match status" value="1"/>
</dbReference>
<dbReference type="HOGENOM" id="CLU_021105_1_2_1"/>
<reference evidence="4 5" key="1">
    <citation type="journal article" date="2011" name="J. Gen. Appl. Microbiol.">
        <title>Draft genome sequencing of the enigmatic basidiomycete Mixia osmundae.</title>
        <authorList>
            <person name="Nishida H."/>
            <person name="Nagatsuka Y."/>
            <person name="Sugiyama J."/>
        </authorList>
    </citation>
    <scope>NUCLEOTIDE SEQUENCE [LARGE SCALE GENOMIC DNA]</scope>
    <source>
        <strain evidence="5">CBS 9802 / IAM 14324 / JCM 22182 / KY 12970</strain>
    </source>
</reference>
<dbReference type="STRING" id="764103.G7EA70"/>
<dbReference type="InterPro" id="IPR041664">
    <property type="entry name" value="AAA_16"/>
</dbReference>
<dbReference type="SUPFAM" id="SSF52540">
    <property type="entry name" value="P-loop containing nucleoside triphosphate hydrolases"/>
    <property type="match status" value="1"/>
</dbReference>
<gene>
    <name evidence="4" type="primary">Mo06433</name>
    <name evidence="4" type="ORF">E5Q_06433</name>
</gene>
<evidence type="ECO:0000259" key="2">
    <source>
        <dbReference type="Pfam" id="PF13191"/>
    </source>
</evidence>
<keyword evidence="1" id="KW-0472">Membrane</keyword>
<dbReference type="InterPro" id="IPR056808">
    <property type="entry name" value="HTH_AAA"/>
</dbReference>
<evidence type="ECO:0000313" key="4">
    <source>
        <dbReference type="EMBL" id="GAA99730.1"/>
    </source>
</evidence>
<comment type="caution">
    <text evidence="4">The sequence shown here is derived from an EMBL/GenBank/DDBJ whole genome shotgun (WGS) entry which is preliminary data.</text>
</comment>
<dbReference type="InterPro" id="IPR027417">
    <property type="entry name" value="P-loop_NTPase"/>
</dbReference>
<evidence type="ECO:0000313" key="5">
    <source>
        <dbReference type="Proteomes" id="UP000009131"/>
    </source>
</evidence>
<name>G7EA70_MIXOS</name>
<keyword evidence="5" id="KW-1185">Reference proteome</keyword>
<dbReference type="EMBL" id="BABT02000229">
    <property type="protein sequence ID" value="GAA99730.1"/>
    <property type="molecule type" value="Genomic_DNA"/>
</dbReference>
<dbReference type="AlphaFoldDB" id="G7EA70"/>
<proteinExistence type="predicted"/>
<dbReference type="Proteomes" id="UP000009131">
    <property type="component" value="Unassembled WGS sequence"/>
</dbReference>
<organism evidence="4 5">
    <name type="scientific">Mixia osmundae (strain CBS 9802 / IAM 14324 / JCM 22182 / KY 12970)</name>
    <dbReference type="NCBI Taxonomy" id="764103"/>
    <lineage>
        <taxon>Eukaryota</taxon>
        <taxon>Fungi</taxon>
        <taxon>Dikarya</taxon>
        <taxon>Basidiomycota</taxon>
        <taxon>Pucciniomycotina</taxon>
        <taxon>Mixiomycetes</taxon>
        <taxon>Mixiales</taxon>
        <taxon>Mixiaceae</taxon>
        <taxon>Mixia</taxon>
    </lineage>
</organism>
<accession>G7EA70</accession>
<evidence type="ECO:0000256" key="1">
    <source>
        <dbReference type="SAM" id="Phobius"/>
    </source>
</evidence>
<dbReference type="Pfam" id="PF24913">
    <property type="entry name" value="WHD_AAA_fung"/>
    <property type="match status" value="1"/>
</dbReference>
<feature type="domain" description="Orc1-like AAA ATPase" evidence="2">
    <location>
        <begin position="113"/>
        <end position="259"/>
    </location>
</feature>
<evidence type="ECO:0000259" key="3">
    <source>
        <dbReference type="Pfam" id="PF24913"/>
    </source>
</evidence>
<dbReference type="OMA" id="HYYLLIG"/>
<feature type="transmembrane region" description="Helical" evidence="1">
    <location>
        <begin position="48"/>
        <end position="67"/>
    </location>
</feature>
<dbReference type="OrthoDB" id="511599at2759"/>
<dbReference type="InParanoid" id="G7EA70"/>
<protein>
    <submittedName>
        <fullName evidence="4">Uncharacterized protein</fullName>
    </submittedName>
</protein>
<sequence>MLRRLSGCRKVALLPIRCSSIVRKRPYASAAEDSANPSGASLPSVRDAVVATLAGVAVLAVGGVIYSEAYKWNVLRKIGIAFEAGFDPILALNEPNADGASAFRQSVKRPEQALVADIINGRTSHHYYLFLGPKGAGKTSMIVESMRECKADGVAVFDAHQDLNVFALRFCKALNYENLEDSINGLFNRRDPREAGPLLDIERALNKLEKVAMRFRQQRGRPLVLVINNLHYLHDDQESWMLLHLFQQRAESWAQSNVLTMLLLSDSYWVHERLQQNASRMQVVTCNDLSREVTIKAIVEERRRLFNEAAHISQPTAEKLFELIGGRVSFLTPLVAQPDMLQAGHAFIDRQRAWLLSRCGLIPEMDDDVMDEQKFASCSFLLFQALAREPSIPMWRAREIMTRPDYLHTLDLMNIIHIDVNHIVRADSQAMLNIFKETTSAPHFASKLAQTRDRIDEIESLGRTRELLWK</sequence>
<feature type="domain" description="AAA protein C-terminal winged helix" evidence="3">
    <location>
        <begin position="357"/>
        <end position="459"/>
    </location>
</feature>
<dbReference type="Pfam" id="PF13191">
    <property type="entry name" value="AAA_16"/>
    <property type="match status" value="1"/>
</dbReference>